<feature type="compositionally biased region" description="Basic and acidic residues" evidence="1">
    <location>
        <begin position="176"/>
        <end position="194"/>
    </location>
</feature>
<evidence type="ECO:0000256" key="2">
    <source>
        <dbReference type="SAM" id="Phobius"/>
    </source>
</evidence>
<evidence type="ECO:0000313" key="3">
    <source>
        <dbReference type="EMBL" id="GID99441.1"/>
    </source>
</evidence>
<keyword evidence="4" id="KW-1185">Reference proteome</keyword>
<comment type="caution">
    <text evidence="3">The sequence shown here is derived from an EMBL/GenBank/DDBJ whole genome shotgun (WGS) entry which is preliminary data.</text>
</comment>
<sequence>MRDAGPQAADEETGLSSYLSMTRLLVGWACLALGVLNLAMGVTGATGGIDVPYLIFHLVVAAAGIILLGAGVLRRRPGPAAWLTGTLITLAGLLISALPHTSAAVCCRSDYDTRHGFPFTLLAEKDDHWRLDTGHALVDLLFWACIGIFALLAVMVATPATPARESEPAPSSAPPRHAEPRPETVDDENVRGLP</sequence>
<dbReference type="EMBL" id="BOML01000006">
    <property type="protein sequence ID" value="GID99441.1"/>
    <property type="molecule type" value="Genomic_DNA"/>
</dbReference>
<name>A0ABQ3YPG5_9ACTN</name>
<dbReference type="RefSeq" id="WP_203724885.1">
    <property type="nucleotide sequence ID" value="NZ_BAAATX010000023.1"/>
</dbReference>
<dbReference type="Proteomes" id="UP000637628">
    <property type="component" value="Unassembled WGS sequence"/>
</dbReference>
<feature type="transmembrane region" description="Helical" evidence="2">
    <location>
        <begin position="51"/>
        <end position="73"/>
    </location>
</feature>
<evidence type="ECO:0000256" key="1">
    <source>
        <dbReference type="SAM" id="MobiDB-lite"/>
    </source>
</evidence>
<proteinExistence type="predicted"/>
<feature type="transmembrane region" description="Helical" evidence="2">
    <location>
        <begin position="140"/>
        <end position="158"/>
    </location>
</feature>
<accession>A0ABQ3YPG5</accession>
<gene>
    <name evidence="3" type="ORF">Adu01nite_07920</name>
</gene>
<feature type="transmembrane region" description="Helical" evidence="2">
    <location>
        <begin position="80"/>
        <end position="98"/>
    </location>
</feature>
<protein>
    <submittedName>
        <fullName evidence="3">Uncharacterized protein</fullName>
    </submittedName>
</protein>
<reference evidence="3 4" key="1">
    <citation type="submission" date="2021-01" db="EMBL/GenBank/DDBJ databases">
        <title>Whole genome shotgun sequence of Actinoplanes durhamensis NBRC 14914.</title>
        <authorList>
            <person name="Komaki H."/>
            <person name="Tamura T."/>
        </authorList>
    </citation>
    <scope>NUCLEOTIDE SEQUENCE [LARGE SCALE GENOMIC DNA]</scope>
    <source>
        <strain evidence="3 4">NBRC 14914</strain>
    </source>
</reference>
<keyword evidence="2" id="KW-0812">Transmembrane</keyword>
<organism evidence="3 4">
    <name type="scientific">Paractinoplanes durhamensis</name>
    <dbReference type="NCBI Taxonomy" id="113563"/>
    <lineage>
        <taxon>Bacteria</taxon>
        <taxon>Bacillati</taxon>
        <taxon>Actinomycetota</taxon>
        <taxon>Actinomycetes</taxon>
        <taxon>Micromonosporales</taxon>
        <taxon>Micromonosporaceae</taxon>
        <taxon>Paractinoplanes</taxon>
    </lineage>
</organism>
<keyword evidence="2" id="KW-1133">Transmembrane helix</keyword>
<feature type="region of interest" description="Disordered" evidence="1">
    <location>
        <begin position="162"/>
        <end position="194"/>
    </location>
</feature>
<keyword evidence="2" id="KW-0472">Membrane</keyword>
<feature type="transmembrane region" description="Helical" evidence="2">
    <location>
        <begin position="25"/>
        <end position="45"/>
    </location>
</feature>
<evidence type="ECO:0000313" key="4">
    <source>
        <dbReference type="Proteomes" id="UP000637628"/>
    </source>
</evidence>